<keyword evidence="7" id="KW-1185">Reference proteome</keyword>
<dbReference type="Gene3D" id="1.10.10.10">
    <property type="entry name" value="Winged helix-like DNA-binding domain superfamily/Winged helix DNA-binding domain"/>
    <property type="match status" value="1"/>
</dbReference>
<dbReference type="InterPro" id="IPR036390">
    <property type="entry name" value="WH_DNA-bd_sf"/>
</dbReference>
<name>A0A6M1RFT1_9GAMM</name>
<gene>
    <name evidence="6" type="ORF">G5S52_12055</name>
</gene>
<dbReference type="PROSITE" id="PS50931">
    <property type="entry name" value="HTH_LYSR"/>
    <property type="match status" value="1"/>
</dbReference>
<keyword evidence="4" id="KW-0804">Transcription</keyword>
<feature type="domain" description="HTH lysR-type" evidence="5">
    <location>
        <begin position="1"/>
        <end position="58"/>
    </location>
</feature>
<evidence type="ECO:0000256" key="4">
    <source>
        <dbReference type="ARBA" id="ARBA00023163"/>
    </source>
</evidence>
<dbReference type="CDD" id="cd08422">
    <property type="entry name" value="PBP2_CrgA_like"/>
    <property type="match status" value="1"/>
</dbReference>
<dbReference type="GO" id="GO:0003700">
    <property type="term" value="F:DNA-binding transcription factor activity"/>
    <property type="evidence" value="ECO:0007669"/>
    <property type="project" value="InterPro"/>
</dbReference>
<comment type="similarity">
    <text evidence="1">Belongs to the LysR transcriptional regulatory family.</text>
</comment>
<dbReference type="RefSeq" id="WP_165013824.1">
    <property type="nucleotide sequence ID" value="NZ_JAALDL010000008.1"/>
</dbReference>
<dbReference type="FunFam" id="3.40.190.290:FF:000001">
    <property type="entry name" value="Transcriptional regulator, LysR family"/>
    <property type="match status" value="1"/>
</dbReference>
<sequence>MQINDLKIVLKVAEFRSITVAATHLDMQTATASAAVKRVEHELGVELFVRTTRSLRLSSAGERYLPQCEQALQMLDQANRNMKDELDIIDGELRLAVSSDLGRNVVLPWLDEFIDAHPGVTLRTNISDSNVDFYRDAIDIALRYGSPGESNVYGFKICHVPRLLCAAPEYIEKHGVPSHPQDMTEHNALLFQLSDMLHDVWEFEGSDCKQKVRVSGNRASNDADLVRRWCVAGKGIAAKSSLDMAADLMAGRVVNLMRETPPVSTELWLVFPSRQSITPAARLLRDLLREKCTALLTGLVEAGVLSADDIAPSVQ</sequence>
<comment type="caution">
    <text evidence="6">The sequence shown here is derived from an EMBL/GenBank/DDBJ whole genome shotgun (WGS) entry which is preliminary data.</text>
</comment>
<dbReference type="Gene3D" id="3.40.190.290">
    <property type="match status" value="1"/>
</dbReference>
<accession>A0A6M1RFT1</accession>
<dbReference type="Pfam" id="PF00126">
    <property type="entry name" value="HTH_1"/>
    <property type="match status" value="1"/>
</dbReference>
<proteinExistence type="inferred from homology"/>
<dbReference type="InterPro" id="IPR000847">
    <property type="entry name" value="LysR_HTH_N"/>
</dbReference>
<evidence type="ECO:0000256" key="2">
    <source>
        <dbReference type="ARBA" id="ARBA00023015"/>
    </source>
</evidence>
<dbReference type="SUPFAM" id="SSF46785">
    <property type="entry name" value="Winged helix' DNA-binding domain"/>
    <property type="match status" value="1"/>
</dbReference>
<dbReference type="InterPro" id="IPR005119">
    <property type="entry name" value="LysR_subst-bd"/>
</dbReference>
<dbReference type="InterPro" id="IPR036388">
    <property type="entry name" value="WH-like_DNA-bd_sf"/>
</dbReference>
<dbReference type="EMBL" id="JAALDL010000008">
    <property type="protein sequence ID" value="NGN98352.1"/>
    <property type="molecule type" value="Genomic_DNA"/>
</dbReference>
<dbReference type="GO" id="GO:0006351">
    <property type="term" value="P:DNA-templated transcription"/>
    <property type="evidence" value="ECO:0007669"/>
    <property type="project" value="TreeGrafter"/>
</dbReference>
<evidence type="ECO:0000259" key="5">
    <source>
        <dbReference type="PROSITE" id="PS50931"/>
    </source>
</evidence>
<evidence type="ECO:0000313" key="7">
    <source>
        <dbReference type="Proteomes" id="UP000473008"/>
    </source>
</evidence>
<dbReference type="PANTHER" id="PTHR30537:SF21">
    <property type="entry name" value="HTH-TYPE TRANSCRIPTIONAL REGULATOR SINR-RELATED"/>
    <property type="match status" value="1"/>
</dbReference>
<keyword evidence="2" id="KW-0805">Transcription regulation</keyword>
<evidence type="ECO:0000256" key="3">
    <source>
        <dbReference type="ARBA" id="ARBA00023125"/>
    </source>
</evidence>
<dbReference type="Pfam" id="PF03466">
    <property type="entry name" value="LysR_substrate"/>
    <property type="match status" value="1"/>
</dbReference>
<dbReference type="FunFam" id="1.10.10.10:FF:000001">
    <property type="entry name" value="LysR family transcriptional regulator"/>
    <property type="match status" value="1"/>
</dbReference>
<dbReference type="AlphaFoldDB" id="A0A6M1RFT1"/>
<reference evidence="6 7" key="1">
    <citation type="submission" date="2020-02" db="EMBL/GenBank/DDBJ databases">
        <title>The draft genome of Grimontia sedimenta sp. nov., isolated from benthic sediments near coral reefs south of Kuwait.</title>
        <authorList>
            <person name="Mahmoud H.M."/>
            <person name="Jose L."/>
            <person name="Eapen S."/>
        </authorList>
    </citation>
    <scope>NUCLEOTIDE SEQUENCE [LARGE SCALE GENOMIC DNA]</scope>
    <source>
        <strain evidence="6 7">S25</strain>
    </source>
</reference>
<evidence type="ECO:0000256" key="1">
    <source>
        <dbReference type="ARBA" id="ARBA00009437"/>
    </source>
</evidence>
<keyword evidence="3" id="KW-0238">DNA-binding</keyword>
<organism evidence="6 7">
    <name type="scientific">Grimontia sedimenti</name>
    <dbReference type="NCBI Taxonomy" id="2711294"/>
    <lineage>
        <taxon>Bacteria</taxon>
        <taxon>Pseudomonadati</taxon>
        <taxon>Pseudomonadota</taxon>
        <taxon>Gammaproteobacteria</taxon>
        <taxon>Vibrionales</taxon>
        <taxon>Vibrionaceae</taxon>
        <taxon>Grimontia</taxon>
    </lineage>
</organism>
<dbReference type="InterPro" id="IPR058163">
    <property type="entry name" value="LysR-type_TF_proteobact-type"/>
</dbReference>
<dbReference type="PANTHER" id="PTHR30537">
    <property type="entry name" value="HTH-TYPE TRANSCRIPTIONAL REGULATOR"/>
    <property type="match status" value="1"/>
</dbReference>
<evidence type="ECO:0000313" key="6">
    <source>
        <dbReference type="EMBL" id="NGN98352.1"/>
    </source>
</evidence>
<dbReference type="GO" id="GO:0043565">
    <property type="term" value="F:sequence-specific DNA binding"/>
    <property type="evidence" value="ECO:0007669"/>
    <property type="project" value="TreeGrafter"/>
</dbReference>
<protein>
    <submittedName>
        <fullName evidence="6">LysR family transcriptional regulator</fullName>
    </submittedName>
</protein>
<dbReference type="SUPFAM" id="SSF53850">
    <property type="entry name" value="Periplasmic binding protein-like II"/>
    <property type="match status" value="1"/>
</dbReference>
<dbReference type="Proteomes" id="UP000473008">
    <property type="component" value="Unassembled WGS sequence"/>
</dbReference>